<evidence type="ECO:0000313" key="3">
    <source>
        <dbReference type="EMBL" id="QDV35536.1"/>
    </source>
</evidence>
<name>A0A518H3V6_9BACT</name>
<dbReference type="Pfam" id="PF06439">
    <property type="entry name" value="3keto-disac_hyd"/>
    <property type="match status" value="1"/>
</dbReference>
<dbReference type="Gene3D" id="2.60.120.560">
    <property type="entry name" value="Exo-inulinase, domain 1"/>
    <property type="match status" value="1"/>
</dbReference>
<dbReference type="InterPro" id="IPR010496">
    <property type="entry name" value="AL/BT2_dom"/>
</dbReference>
<keyword evidence="1" id="KW-0732">Signal</keyword>
<feature type="domain" description="3-keto-alpha-glucoside-1,2-lyase/3-keto-2-hydroxy-glucal hydratase" evidence="2">
    <location>
        <begin position="36"/>
        <end position="219"/>
    </location>
</feature>
<feature type="chain" id="PRO_5022083055" description="3-keto-alpha-glucoside-1,2-lyase/3-keto-2-hydroxy-glucal hydratase domain-containing protein" evidence="1">
    <location>
        <begin position="21"/>
        <end position="222"/>
    </location>
</feature>
<evidence type="ECO:0000313" key="4">
    <source>
        <dbReference type="Proteomes" id="UP000317835"/>
    </source>
</evidence>
<gene>
    <name evidence="3" type="ORF">ElP_34390</name>
</gene>
<sequence precursor="true">MKPLSLSLLLSALVSGPVLADEADRGPTHPEFPAEGFQVIYDGSDLDEIETEGNWKIREDGSLVLVPRPGEEGWERYGSYLWLPGEYKDFVVDLDFKYEEGGNSGLYFRISDESDATAHGWEVQILDNYGQDTPLTNHDMGGVIGTSPPLENASLEPGEWNQMTVELVGTWLKVLLNGTLVQDFDLEEKKPADKELADEGRIAIQDHGQPFSVRNIQVKRLD</sequence>
<dbReference type="AlphaFoldDB" id="A0A518H3V6"/>
<accession>A0A518H3V6</accession>
<dbReference type="KEGG" id="tpla:ElP_34390"/>
<dbReference type="GO" id="GO:0016787">
    <property type="term" value="F:hydrolase activity"/>
    <property type="evidence" value="ECO:0007669"/>
    <property type="project" value="InterPro"/>
</dbReference>
<evidence type="ECO:0000259" key="2">
    <source>
        <dbReference type="Pfam" id="PF06439"/>
    </source>
</evidence>
<organism evidence="3 4">
    <name type="scientific">Tautonia plasticadhaerens</name>
    <dbReference type="NCBI Taxonomy" id="2527974"/>
    <lineage>
        <taxon>Bacteria</taxon>
        <taxon>Pseudomonadati</taxon>
        <taxon>Planctomycetota</taxon>
        <taxon>Planctomycetia</taxon>
        <taxon>Isosphaerales</taxon>
        <taxon>Isosphaeraceae</taxon>
        <taxon>Tautonia</taxon>
    </lineage>
</organism>
<keyword evidence="4" id="KW-1185">Reference proteome</keyword>
<dbReference type="EMBL" id="CP036426">
    <property type="protein sequence ID" value="QDV35536.1"/>
    <property type="molecule type" value="Genomic_DNA"/>
</dbReference>
<evidence type="ECO:0000256" key="1">
    <source>
        <dbReference type="SAM" id="SignalP"/>
    </source>
</evidence>
<dbReference type="OrthoDB" id="53343at2"/>
<feature type="signal peptide" evidence="1">
    <location>
        <begin position="1"/>
        <end position="20"/>
    </location>
</feature>
<proteinExistence type="predicted"/>
<protein>
    <recommendedName>
        <fullName evidence="2">3-keto-alpha-glucoside-1,2-lyase/3-keto-2-hydroxy-glucal hydratase domain-containing protein</fullName>
    </recommendedName>
</protein>
<reference evidence="3 4" key="1">
    <citation type="submission" date="2019-02" db="EMBL/GenBank/DDBJ databases">
        <title>Deep-cultivation of Planctomycetes and their phenomic and genomic characterization uncovers novel biology.</title>
        <authorList>
            <person name="Wiegand S."/>
            <person name="Jogler M."/>
            <person name="Boedeker C."/>
            <person name="Pinto D."/>
            <person name="Vollmers J."/>
            <person name="Rivas-Marin E."/>
            <person name="Kohn T."/>
            <person name="Peeters S.H."/>
            <person name="Heuer A."/>
            <person name="Rast P."/>
            <person name="Oberbeckmann S."/>
            <person name="Bunk B."/>
            <person name="Jeske O."/>
            <person name="Meyerdierks A."/>
            <person name="Storesund J.E."/>
            <person name="Kallscheuer N."/>
            <person name="Luecker S."/>
            <person name="Lage O.M."/>
            <person name="Pohl T."/>
            <person name="Merkel B.J."/>
            <person name="Hornburger P."/>
            <person name="Mueller R.-W."/>
            <person name="Bruemmer F."/>
            <person name="Labrenz M."/>
            <person name="Spormann A.M."/>
            <person name="Op den Camp H."/>
            <person name="Overmann J."/>
            <person name="Amann R."/>
            <person name="Jetten M.S.M."/>
            <person name="Mascher T."/>
            <person name="Medema M.H."/>
            <person name="Devos D.P."/>
            <person name="Kaster A.-K."/>
            <person name="Ovreas L."/>
            <person name="Rohde M."/>
            <person name="Galperin M.Y."/>
            <person name="Jogler C."/>
        </authorList>
    </citation>
    <scope>NUCLEOTIDE SEQUENCE [LARGE SCALE GENOMIC DNA]</scope>
    <source>
        <strain evidence="3 4">ElP</strain>
    </source>
</reference>
<dbReference type="Proteomes" id="UP000317835">
    <property type="component" value="Chromosome"/>
</dbReference>
<dbReference type="RefSeq" id="WP_145271194.1">
    <property type="nucleotide sequence ID" value="NZ_CP036426.1"/>
</dbReference>